<dbReference type="Proteomes" id="UP000559987">
    <property type="component" value="Unassembled WGS sequence"/>
</dbReference>
<dbReference type="AlphaFoldDB" id="A0A839UQ39"/>
<keyword evidence="2" id="KW-1185">Reference proteome</keyword>
<organism evidence="1 2">
    <name type="scientific">Simiduia aestuariiviva</name>
    <dbReference type="NCBI Taxonomy" id="1510459"/>
    <lineage>
        <taxon>Bacteria</taxon>
        <taxon>Pseudomonadati</taxon>
        <taxon>Pseudomonadota</taxon>
        <taxon>Gammaproteobacteria</taxon>
        <taxon>Cellvibrionales</taxon>
        <taxon>Cellvibrionaceae</taxon>
        <taxon>Simiduia</taxon>
    </lineage>
</organism>
<dbReference type="PROSITE" id="PS51257">
    <property type="entry name" value="PROKAR_LIPOPROTEIN"/>
    <property type="match status" value="1"/>
</dbReference>
<evidence type="ECO:0000313" key="2">
    <source>
        <dbReference type="Proteomes" id="UP000559987"/>
    </source>
</evidence>
<dbReference type="Gene3D" id="3.30.310.170">
    <property type="entry name" value="Outer membrane protein assembly factor BamC"/>
    <property type="match status" value="1"/>
</dbReference>
<dbReference type="InterPro" id="IPR010653">
    <property type="entry name" value="NlpB/DapX"/>
</dbReference>
<gene>
    <name evidence="1" type="ORF">FHS30_002059</name>
</gene>
<name>A0A839UQ39_9GAMM</name>
<reference evidence="1 2" key="1">
    <citation type="submission" date="2020-08" db="EMBL/GenBank/DDBJ databases">
        <title>Genomic Encyclopedia of Type Strains, Phase III (KMG-III): the genomes of soil and plant-associated and newly described type strains.</title>
        <authorList>
            <person name="Whitman W."/>
        </authorList>
    </citation>
    <scope>NUCLEOTIDE SEQUENCE [LARGE SCALE GENOMIC DNA]</scope>
    <source>
        <strain evidence="1 2">CECT 8571</strain>
    </source>
</reference>
<proteinExistence type="predicted"/>
<dbReference type="InterPro" id="IPR042268">
    <property type="entry name" value="BamC_C"/>
</dbReference>
<dbReference type="RefSeq" id="WP_183910365.1">
    <property type="nucleotide sequence ID" value="NZ_JACHXZ010000003.1"/>
</dbReference>
<protein>
    <submittedName>
        <fullName evidence="1">Outer membrane protein assembly factor BamC</fullName>
    </submittedName>
</protein>
<accession>A0A839UQ39</accession>
<evidence type="ECO:0000313" key="1">
    <source>
        <dbReference type="EMBL" id="MBB3168851.1"/>
    </source>
</evidence>
<dbReference type="Pfam" id="PF06804">
    <property type="entry name" value="Lipoprotein_18"/>
    <property type="match status" value="1"/>
</dbReference>
<sequence>MIKPITTWRTLVIVPLTVAASGCSWMGNDFRDRSNDYLHAEPTQAIVVPEQFKVTSLDQLYVVPEVKSDDFDVAEEFETPRPQPLASNNFSESVKIQKLGERRWILVNSPPSEVWPRTRNFLATNRIQLVAADAVAGTIDTAWLQFKDSPDSRDRYRIFVEQGVQPDSTELHVRHQSAAPGEAVALDGPWPAQSVNPEREAWMIDELAATLASEASNGATSLLAQNIGGNAKISVTSIDGEPVLRMALTYDRARATIAHALRQEGYTTFATDQDLGIFYVGWAEPVDPEEEGWFSSLFSSAPEAQSTPYSLTQVLTHLQLEDSPSNRVIFERIDLANQGKALKEVPGYLVVVRGTDERVDIRIRDAYGKRLKNRDAKEKLNIIRRNLI</sequence>
<dbReference type="EMBL" id="JACHXZ010000003">
    <property type="protein sequence ID" value="MBB3168851.1"/>
    <property type="molecule type" value="Genomic_DNA"/>
</dbReference>
<comment type="caution">
    <text evidence="1">The sequence shown here is derived from an EMBL/GenBank/DDBJ whole genome shotgun (WGS) entry which is preliminary data.</text>
</comment>